<dbReference type="EMBL" id="CP040556">
    <property type="protein sequence ID" value="QLB53029.1"/>
    <property type="molecule type" value="Genomic_DNA"/>
</dbReference>
<dbReference type="AlphaFoldDB" id="A0A7H8V9V1"/>
<keyword evidence="4" id="KW-0482">Metalloprotease</keyword>
<dbReference type="InterPro" id="IPR003675">
    <property type="entry name" value="Rce1/LyrA-like_dom"/>
</dbReference>
<evidence type="ECO:0000313" key="5">
    <source>
        <dbReference type="Proteomes" id="UP000509410"/>
    </source>
</evidence>
<dbReference type="Proteomes" id="UP000509410">
    <property type="component" value="Chromosome"/>
</dbReference>
<name>A0A7H8V9V1_STRSA</name>
<proteinExistence type="inferred from homology"/>
<keyword evidence="4" id="KW-0378">Hydrolase</keyword>
<dbReference type="GO" id="GO:0006508">
    <property type="term" value="P:proteolysis"/>
    <property type="evidence" value="ECO:0007669"/>
    <property type="project" value="UniProtKB-KW"/>
</dbReference>
<evidence type="ECO:0000313" key="4">
    <source>
        <dbReference type="EMBL" id="QLB53029.1"/>
    </source>
</evidence>
<dbReference type="Pfam" id="PF02517">
    <property type="entry name" value="Rce1-like"/>
    <property type="match status" value="1"/>
</dbReference>
<accession>A0A7H8V9V1</accession>
<evidence type="ECO:0000259" key="3">
    <source>
        <dbReference type="Pfam" id="PF02517"/>
    </source>
</evidence>
<dbReference type="GO" id="GO:0008237">
    <property type="term" value="F:metallopeptidase activity"/>
    <property type="evidence" value="ECO:0007669"/>
    <property type="project" value="UniProtKB-KW"/>
</dbReference>
<keyword evidence="2" id="KW-0812">Transmembrane</keyword>
<feature type="transmembrane region" description="Helical" evidence="2">
    <location>
        <begin position="6"/>
        <end position="23"/>
    </location>
</feature>
<reference evidence="4 5" key="1">
    <citation type="submission" date="2019-05" db="EMBL/GenBank/DDBJ databases">
        <title>The organization of the Streptococcus sanguinis genomes.</title>
        <authorList>
            <person name="Wu C.H."/>
            <person name="Chen Y.Y.M."/>
            <person name="Wang H.Y."/>
        </authorList>
    </citation>
    <scope>NUCLEOTIDE SEQUENCE [LARGE SCALE GENOMIC DNA]</scope>
    <source>
        <strain evidence="4 5">CGMH010</strain>
    </source>
</reference>
<organism evidence="4 5">
    <name type="scientific">Streptococcus sanguinis</name>
    <dbReference type="NCBI Taxonomy" id="1305"/>
    <lineage>
        <taxon>Bacteria</taxon>
        <taxon>Bacillati</taxon>
        <taxon>Bacillota</taxon>
        <taxon>Bacilli</taxon>
        <taxon>Lactobacillales</taxon>
        <taxon>Streptococcaceae</taxon>
        <taxon>Streptococcus</taxon>
    </lineage>
</organism>
<feature type="transmembrane region" description="Helical" evidence="2">
    <location>
        <begin position="92"/>
        <end position="112"/>
    </location>
</feature>
<evidence type="ECO:0000256" key="1">
    <source>
        <dbReference type="ARBA" id="ARBA00009067"/>
    </source>
</evidence>
<dbReference type="GO" id="GO:0004175">
    <property type="term" value="F:endopeptidase activity"/>
    <property type="evidence" value="ECO:0007669"/>
    <property type="project" value="UniProtKB-ARBA"/>
</dbReference>
<keyword evidence="2" id="KW-0472">Membrane</keyword>
<sequence length="184" mass="21441">MIVLFTFLIPLVNFIFNIFLIKFNKDNDFEWYNQLFFFCSLVICILLSLKILLENNVSAILYGFSLIVLSAILVISKYKLLPSYIQKNIKIILFMPIIEEIIFRFILISYLINYYEVNKLYSLVISALSFGIFHYFGGMKEVFIKSIIGVFIGGLYLLSNNLLLCLMLHMSFNYCVLKRNGGRS</sequence>
<feature type="transmembrane region" description="Helical" evidence="2">
    <location>
        <begin position="35"/>
        <end position="53"/>
    </location>
</feature>
<feature type="transmembrane region" description="Helical" evidence="2">
    <location>
        <begin position="118"/>
        <end position="136"/>
    </location>
</feature>
<feature type="transmembrane region" description="Helical" evidence="2">
    <location>
        <begin position="59"/>
        <end position="80"/>
    </location>
</feature>
<evidence type="ECO:0000256" key="2">
    <source>
        <dbReference type="SAM" id="Phobius"/>
    </source>
</evidence>
<feature type="transmembrane region" description="Helical" evidence="2">
    <location>
        <begin position="148"/>
        <end position="170"/>
    </location>
</feature>
<gene>
    <name evidence="4" type="ORF">FFV08_10775</name>
</gene>
<protein>
    <submittedName>
        <fullName evidence="4">CPBP family intramembrane metalloprotease</fullName>
    </submittedName>
</protein>
<keyword evidence="4" id="KW-0645">Protease</keyword>
<feature type="domain" description="CAAX prenyl protease 2/Lysostaphin resistance protein A-like" evidence="3">
    <location>
        <begin position="91"/>
        <end position="174"/>
    </location>
</feature>
<comment type="similarity">
    <text evidence="1">Belongs to the UPF0177 family.</text>
</comment>
<dbReference type="GO" id="GO:0080120">
    <property type="term" value="P:CAAX-box protein maturation"/>
    <property type="evidence" value="ECO:0007669"/>
    <property type="project" value="UniProtKB-ARBA"/>
</dbReference>
<keyword evidence="2" id="KW-1133">Transmembrane helix</keyword>